<dbReference type="EMBL" id="MT631000">
    <property type="protein sequence ID" value="QNO44695.1"/>
    <property type="molecule type" value="Genomic_DNA"/>
</dbReference>
<accession>A0A7G9Y6D6</accession>
<name>A0A7G9Y6D6_9EURY</name>
<dbReference type="EMBL" id="MT631429">
    <property type="protein sequence ID" value="QNO50345.1"/>
    <property type="molecule type" value="Genomic_DNA"/>
</dbReference>
<organism evidence="2">
    <name type="scientific">Candidatus Methanogaster sp. ANME-2c ERB4</name>
    <dbReference type="NCBI Taxonomy" id="2759911"/>
    <lineage>
        <taxon>Archaea</taxon>
        <taxon>Methanobacteriati</taxon>
        <taxon>Methanobacteriota</taxon>
        <taxon>Stenosarchaea group</taxon>
        <taxon>Methanomicrobia</taxon>
        <taxon>Methanosarcinales</taxon>
        <taxon>ANME-2 cluster</taxon>
        <taxon>Candidatus Methanogasteraceae</taxon>
        <taxon>Candidatus Methanogaster</taxon>
    </lineage>
</organism>
<dbReference type="AlphaFoldDB" id="A0A7G9Y6D6"/>
<evidence type="ECO:0000256" key="1">
    <source>
        <dbReference type="SAM" id="Phobius"/>
    </source>
</evidence>
<proteinExistence type="predicted"/>
<protein>
    <submittedName>
        <fullName evidence="2">Uncharacterized protein</fullName>
    </submittedName>
</protein>
<dbReference type="EMBL" id="MT630845">
    <property type="protein sequence ID" value="QNO43570.1"/>
    <property type="molecule type" value="Genomic_DNA"/>
</dbReference>
<dbReference type="EMBL" id="MT630847">
    <property type="protein sequence ID" value="QNO43605.1"/>
    <property type="molecule type" value="Genomic_DNA"/>
</dbReference>
<gene>
    <name evidence="2" type="ORF">HMEJMANM_00039</name>
    <name evidence="3" type="ORF">LAPIAFBC_00012</name>
    <name evidence="4" type="ORF">NOLKAICN_00005</name>
    <name evidence="5" type="ORF">PMDBIBLC_00007</name>
</gene>
<keyword evidence="1" id="KW-0812">Transmembrane</keyword>
<reference evidence="2" key="1">
    <citation type="submission" date="2020-06" db="EMBL/GenBank/DDBJ databases">
        <title>Unique genomic features of the anaerobic methanotrophic archaea.</title>
        <authorList>
            <person name="Chadwick G.L."/>
            <person name="Skennerton C.T."/>
            <person name="Laso-Perez R."/>
            <person name="Leu A.O."/>
            <person name="Speth D.R."/>
            <person name="Yu H."/>
            <person name="Morgan-Lang C."/>
            <person name="Hatzenpichler R."/>
            <person name="Goudeau D."/>
            <person name="Malmstrom R."/>
            <person name="Brazelton W.J."/>
            <person name="Woyke T."/>
            <person name="Hallam S.J."/>
            <person name="Tyson G.W."/>
            <person name="Wegener G."/>
            <person name="Boetius A."/>
            <person name="Orphan V."/>
        </authorList>
    </citation>
    <scope>NUCLEOTIDE SEQUENCE</scope>
</reference>
<evidence type="ECO:0000313" key="2">
    <source>
        <dbReference type="EMBL" id="QNO43570.1"/>
    </source>
</evidence>
<feature type="transmembrane region" description="Helical" evidence="1">
    <location>
        <begin position="7"/>
        <end position="29"/>
    </location>
</feature>
<feature type="transmembrane region" description="Helical" evidence="1">
    <location>
        <begin position="41"/>
        <end position="61"/>
    </location>
</feature>
<keyword evidence="1" id="KW-1133">Transmembrane helix</keyword>
<evidence type="ECO:0000313" key="3">
    <source>
        <dbReference type="EMBL" id="QNO43605.1"/>
    </source>
</evidence>
<sequence>MKKIKMILGLVILILFLFTLLVISFKYFWPEEWSGAAQATLAAAIIASIVSILGTYLKFIFDQMSSETKYNQKISEKMISKVHTYAEKYWDQFLLGHSINFYTIRNKS</sequence>
<evidence type="ECO:0000313" key="5">
    <source>
        <dbReference type="EMBL" id="QNO50345.1"/>
    </source>
</evidence>
<keyword evidence="1" id="KW-0472">Membrane</keyword>
<evidence type="ECO:0000313" key="4">
    <source>
        <dbReference type="EMBL" id="QNO44695.1"/>
    </source>
</evidence>